<feature type="transmembrane region" description="Helical" evidence="5">
    <location>
        <begin position="133"/>
        <end position="154"/>
    </location>
</feature>
<keyword evidence="2 5" id="KW-0812">Transmembrane</keyword>
<dbReference type="Proteomes" id="UP000068067">
    <property type="component" value="Chromosome"/>
</dbReference>
<comment type="subcellular location">
    <subcellularLocation>
        <location evidence="1">Membrane</location>
        <topology evidence="1">Multi-pass membrane protein</topology>
    </subcellularLocation>
</comment>
<gene>
    <name evidence="7" type="ORF">CDES_05230</name>
</gene>
<dbReference type="PANTHER" id="PTHR37958">
    <property type="entry name" value="SODIUM-POTASSIUM/PROTON ANTIPORTER CHAA"/>
    <property type="match status" value="1"/>
</dbReference>
<evidence type="ECO:0000313" key="7">
    <source>
        <dbReference type="EMBL" id="ALC05483.1"/>
    </source>
</evidence>
<keyword evidence="8" id="KW-1185">Reference proteome</keyword>
<proteinExistence type="predicted"/>
<dbReference type="STRING" id="931089.CDES_05230"/>
<keyword evidence="3 5" id="KW-1133">Transmembrane helix</keyword>
<dbReference type="PATRIC" id="fig|931089.4.peg.1064"/>
<evidence type="ECO:0000256" key="1">
    <source>
        <dbReference type="ARBA" id="ARBA00004141"/>
    </source>
</evidence>
<dbReference type="EMBL" id="CP009220">
    <property type="protein sequence ID" value="ALC05483.1"/>
    <property type="molecule type" value="Genomic_DNA"/>
</dbReference>
<dbReference type="AlphaFoldDB" id="A0A0M3Q9E5"/>
<dbReference type="InterPro" id="IPR004837">
    <property type="entry name" value="NaCa_Exmemb"/>
</dbReference>
<feature type="transmembrane region" description="Helical" evidence="5">
    <location>
        <begin position="100"/>
        <end position="121"/>
    </location>
</feature>
<dbReference type="OrthoDB" id="3531445at2"/>
<organism evidence="7 8">
    <name type="scientific">Corynebacterium deserti GIMN1.010</name>
    <dbReference type="NCBI Taxonomy" id="931089"/>
    <lineage>
        <taxon>Bacteria</taxon>
        <taxon>Bacillati</taxon>
        <taxon>Actinomycetota</taxon>
        <taxon>Actinomycetes</taxon>
        <taxon>Mycobacteriales</taxon>
        <taxon>Corynebacteriaceae</taxon>
        <taxon>Corynebacterium</taxon>
    </lineage>
</organism>
<dbReference type="GO" id="GO:0005886">
    <property type="term" value="C:plasma membrane"/>
    <property type="evidence" value="ECO:0007669"/>
    <property type="project" value="TreeGrafter"/>
</dbReference>
<dbReference type="Pfam" id="PF01699">
    <property type="entry name" value="Na_Ca_ex"/>
    <property type="match status" value="2"/>
</dbReference>
<dbReference type="RefSeq" id="WP_053544551.1">
    <property type="nucleotide sequence ID" value="NZ_CP009220.1"/>
</dbReference>
<evidence type="ECO:0000259" key="6">
    <source>
        <dbReference type="Pfam" id="PF01699"/>
    </source>
</evidence>
<feature type="transmembrane region" description="Helical" evidence="5">
    <location>
        <begin position="309"/>
        <end position="325"/>
    </location>
</feature>
<feature type="transmembrane region" description="Helical" evidence="5">
    <location>
        <begin position="332"/>
        <end position="350"/>
    </location>
</feature>
<protein>
    <submittedName>
        <fullName evidence="7">Ca2+/H+ antiporter</fullName>
    </submittedName>
</protein>
<evidence type="ECO:0000256" key="4">
    <source>
        <dbReference type="ARBA" id="ARBA00023136"/>
    </source>
</evidence>
<evidence type="ECO:0000256" key="3">
    <source>
        <dbReference type="ARBA" id="ARBA00022989"/>
    </source>
</evidence>
<dbReference type="PANTHER" id="PTHR37958:SF1">
    <property type="entry name" value="SODIUM-POTASSIUM_PROTON ANTIPORTER CHAA"/>
    <property type="match status" value="1"/>
</dbReference>
<feature type="domain" description="Sodium/calcium exchanger membrane region" evidence="6">
    <location>
        <begin position="210"/>
        <end position="349"/>
    </location>
</feature>
<feature type="transmembrane region" description="Helical" evidence="5">
    <location>
        <begin position="234"/>
        <end position="254"/>
    </location>
</feature>
<feature type="domain" description="Sodium/calcium exchanger membrane region" evidence="6">
    <location>
        <begin position="33"/>
        <end position="181"/>
    </location>
</feature>
<accession>A0A0M3Q9E5</accession>
<evidence type="ECO:0000313" key="8">
    <source>
        <dbReference type="Proteomes" id="UP000068067"/>
    </source>
</evidence>
<name>A0A0M3Q9E5_9CORY</name>
<dbReference type="GO" id="GO:0015386">
    <property type="term" value="F:potassium:proton antiporter activity"/>
    <property type="evidence" value="ECO:0007669"/>
    <property type="project" value="TreeGrafter"/>
</dbReference>
<sequence>MPFSLLTPIDYARVIVGWLAVVALPLASTLPAVVQLGLIIVVILFCAFGVVKMAERLAHILGDPFGSLVLTLSIVIIEVILISAVMLGPGDSATTGRDSVMAVSMIIMALVVGLCLLIAGLRHGSVPHNQVGTPTYLVLITMFSVMAFAVPAVMGEYSQAQAVVIAVMTALVYLFFLWRQTGAQAGEFQEVEVAEKADDAVRGEVPFRGLVLIVTVLPIVMLSHDMATVMDEVLGNLGAPVALAGLIIASIVFLPETITSLRAAWSGEIQRVSNLAHGALVSTVGLTIPSVLIIGVLTGQEVMLGETPINLLLLGTTIAITAVAFSGKKVSAVHGAVLFMAFVVYLMSMFG</sequence>
<feature type="transmembrane region" description="Helical" evidence="5">
    <location>
        <begin position="160"/>
        <end position="178"/>
    </location>
</feature>
<feature type="transmembrane region" description="Helical" evidence="5">
    <location>
        <begin position="205"/>
        <end position="222"/>
    </location>
</feature>
<evidence type="ECO:0000256" key="2">
    <source>
        <dbReference type="ARBA" id="ARBA00022692"/>
    </source>
</evidence>
<feature type="transmembrane region" description="Helical" evidence="5">
    <location>
        <begin position="66"/>
        <end position="88"/>
    </location>
</feature>
<feature type="transmembrane region" description="Helical" evidence="5">
    <location>
        <begin position="36"/>
        <end position="54"/>
    </location>
</feature>
<dbReference type="GO" id="GO:0015385">
    <property type="term" value="F:sodium:proton antiporter activity"/>
    <property type="evidence" value="ECO:0007669"/>
    <property type="project" value="TreeGrafter"/>
</dbReference>
<reference evidence="7 8" key="1">
    <citation type="submission" date="2014-08" db="EMBL/GenBank/DDBJ databases">
        <title>Complete genome sequence of Corynebacterium deserti GIMN1.010 (=DSM 45689), isolated from desert sand in western China.</title>
        <authorList>
            <person name="Ruckert C."/>
            <person name="Albersmeier A."/>
            <person name="Kalinowski J."/>
        </authorList>
    </citation>
    <scope>NUCLEOTIDE SEQUENCE [LARGE SCALE GENOMIC DNA]</scope>
    <source>
        <strain evidence="7 8">GIMN1.010</strain>
    </source>
</reference>
<dbReference type="InterPro" id="IPR052946">
    <property type="entry name" value="Alkaline_pH_Ca-Antiporter"/>
</dbReference>
<feature type="transmembrane region" description="Helical" evidence="5">
    <location>
        <begin position="275"/>
        <end position="297"/>
    </location>
</feature>
<evidence type="ECO:0000256" key="5">
    <source>
        <dbReference type="SAM" id="Phobius"/>
    </source>
</evidence>
<dbReference type="KEGG" id="cdx:CDES_05230"/>
<keyword evidence="4 5" id="KW-0472">Membrane</keyword>